<evidence type="ECO:0000256" key="3">
    <source>
        <dbReference type="ARBA" id="ARBA00022679"/>
    </source>
</evidence>
<keyword evidence="9" id="KW-1185">Reference proteome</keyword>
<evidence type="ECO:0000256" key="4">
    <source>
        <dbReference type="ARBA" id="ARBA00022723"/>
    </source>
</evidence>
<dbReference type="Pfam" id="PF01208">
    <property type="entry name" value="URO-D"/>
    <property type="match status" value="1"/>
</dbReference>
<evidence type="ECO:0000256" key="1">
    <source>
        <dbReference type="ARBA" id="ARBA00001947"/>
    </source>
</evidence>
<dbReference type="SUPFAM" id="SSF51726">
    <property type="entry name" value="UROD/MetE-like"/>
    <property type="match status" value="1"/>
</dbReference>
<accession>W4V1T7</accession>
<feature type="domain" description="Uroporphyrinogen decarboxylase (URO-D)" evidence="7">
    <location>
        <begin position="6"/>
        <end position="340"/>
    </location>
</feature>
<dbReference type="OrthoDB" id="8452307at2"/>
<evidence type="ECO:0000313" key="9">
    <source>
        <dbReference type="Proteomes" id="UP000019109"/>
    </source>
</evidence>
<sequence length="355" mass="39240">MSNISPKERILRVLNKKKVDRPPVICPGGMMNAAIVDVMKSTGHTLPEAHHDDRLMAELARDVHKYTGFENFGIPFCMTVEAEVLGSEINFGTLACEPKIEKEVFDSVSEVVYQDIGQMLKKGRIESVVQAAYHLSRKNTDVPVVGNLTGPLSTSASIVNPVSFLKELRKDKENAHKVINYVTDFLIEYAKLMIDNGADLISIGDPTATGEILGPKMFEEYALRYLNKLIDGIHSLNAPVIVHICGNINTVKQFIPYIRSDAISTDAIINLRALKDEFPSITTMGNLSTFLLQFGTPEKVGEQTERLLKDGIDIISPACGLSTSSSIQNIRALTKTVKEHREYGRSSFLPAQQVH</sequence>
<dbReference type="NCBIfam" id="NF004889">
    <property type="entry name" value="PRK06252.1"/>
    <property type="match status" value="1"/>
</dbReference>
<dbReference type="InterPro" id="IPR000257">
    <property type="entry name" value="Uroporphyrinogen_deCOase"/>
</dbReference>
<proteinExistence type="predicted"/>
<dbReference type="PANTHER" id="PTHR47099">
    <property type="entry name" value="METHYLCOBAMIDE:COM METHYLTRANSFERASE MTBA"/>
    <property type="match status" value="1"/>
</dbReference>
<dbReference type="CDD" id="cd03307">
    <property type="entry name" value="Mta_CmuA_like"/>
    <property type="match status" value="1"/>
</dbReference>
<comment type="caution">
    <text evidence="8">The sequence shown here is derived from an EMBL/GenBank/DDBJ whole genome shotgun (WGS) entry which is preliminary data.</text>
</comment>
<keyword evidence="3 8" id="KW-0808">Transferase</keyword>
<organism evidence="8 9">
    <name type="scientific">Acetivibrio straminisolvens JCM 21531</name>
    <dbReference type="NCBI Taxonomy" id="1294263"/>
    <lineage>
        <taxon>Bacteria</taxon>
        <taxon>Bacillati</taxon>
        <taxon>Bacillota</taxon>
        <taxon>Clostridia</taxon>
        <taxon>Eubacteriales</taxon>
        <taxon>Oscillospiraceae</taxon>
        <taxon>Acetivibrio</taxon>
    </lineage>
</organism>
<dbReference type="NCBIfam" id="TIGR01463">
    <property type="entry name" value="mtaA_cmuA"/>
    <property type="match status" value="1"/>
</dbReference>
<evidence type="ECO:0000256" key="6">
    <source>
        <dbReference type="ARBA" id="ARBA00022994"/>
    </source>
</evidence>
<evidence type="ECO:0000256" key="2">
    <source>
        <dbReference type="ARBA" id="ARBA00022603"/>
    </source>
</evidence>
<name>W4V1T7_9FIRM</name>
<dbReference type="InterPro" id="IPR038071">
    <property type="entry name" value="UROD/MetE-like_sf"/>
</dbReference>
<dbReference type="InterPro" id="IPR052024">
    <property type="entry name" value="Methanogen_methyltrans"/>
</dbReference>
<dbReference type="PANTHER" id="PTHR47099:SF1">
    <property type="entry name" value="METHYLCOBAMIDE:COM METHYLTRANSFERASE MTBA"/>
    <property type="match status" value="1"/>
</dbReference>
<dbReference type="GO" id="GO:0004853">
    <property type="term" value="F:uroporphyrinogen decarboxylase activity"/>
    <property type="evidence" value="ECO:0007669"/>
    <property type="project" value="InterPro"/>
</dbReference>
<dbReference type="GO" id="GO:0008168">
    <property type="term" value="F:methyltransferase activity"/>
    <property type="evidence" value="ECO:0007669"/>
    <property type="project" value="UniProtKB-KW"/>
</dbReference>
<dbReference type="GO" id="GO:0032259">
    <property type="term" value="P:methylation"/>
    <property type="evidence" value="ECO:0007669"/>
    <property type="project" value="UniProtKB-KW"/>
</dbReference>
<evidence type="ECO:0000256" key="5">
    <source>
        <dbReference type="ARBA" id="ARBA00022833"/>
    </source>
</evidence>
<keyword evidence="5" id="KW-0862">Zinc</keyword>
<dbReference type="Gene3D" id="3.20.20.210">
    <property type="match status" value="1"/>
</dbReference>
<dbReference type="GO" id="GO:0046872">
    <property type="term" value="F:metal ion binding"/>
    <property type="evidence" value="ECO:0007669"/>
    <property type="project" value="UniProtKB-KW"/>
</dbReference>
<comment type="cofactor">
    <cofactor evidence="1">
        <name>Zn(2+)</name>
        <dbReference type="ChEBI" id="CHEBI:29105"/>
    </cofactor>
</comment>
<dbReference type="RefSeq" id="WP_038286539.1">
    <property type="nucleotide sequence ID" value="NZ_BAVR01000001.1"/>
</dbReference>
<dbReference type="GO" id="GO:0015948">
    <property type="term" value="P:methanogenesis"/>
    <property type="evidence" value="ECO:0007669"/>
    <property type="project" value="UniProtKB-KW"/>
</dbReference>
<keyword evidence="4" id="KW-0479">Metal-binding</keyword>
<dbReference type="Proteomes" id="UP000019109">
    <property type="component" value="Unassembled WGS sequence"/>
</dbReference>
<dbReference type="GO" id="GO:0006730">
    <property type="term" value="P:one-carbon metabolic process"/>
    <property type="evidence" value="ECO:0007669"/>
    <property type="project" value="InterPro"/>
</dbReference>
<dbReference type="GO" id="GO:0006779">
    <property type="term" value="P:porphyrin-containing compound biosynthetic process"/>
    <property type="evidence" value="ECO:0007669"/>
    <property type="project" value="InterPro"/>
</dbReference>
<evidence type="ECO:0000259" key="7">
    <source>
        <dbReference type="Pfam" id="PF01208"/>
    </source>
</evidence>
<protein>
    <submittedName>
        <fullName evidence="8">Methylcobalamin:coenzyme M methyltransferase</fullName>
    </submittedName>
</protein>
<dbReference type="InterPro" id="IPR006360">
    <property type="entry name" value="Mtase_MtaA_CmuA"/>
</dbReference>
<evidence type="ECO:0000313" key="8">
    <source>
        <dbReference type="EMBL" id="GAE86773.1"/>
    </source>
</evidence>
<keyword evidence="6" id="KW-0484">Methanogenesis</keyword>
<reference evidence="8" key="1">
    <citation type="journal article" date="2014" name="Genome Announc.">
        <title>Draft Genome Sequence of Clostridium straminisolvens Strain JCM 21531T, Isolated from a Cellulose-Degrading Bacterial Community.</title>
        <authorList>
            <person name="Yuki M."/>
            <person name="Oshima K."/>
            <person name="Suda W."/>
            <person name="Sakamoto M."/>
            <person name="Kitamura K."/>
            <person name="Iida T."/>
            <person name="Hattori M."/>
            <person name="Ohkuma M."/>
        </authorList>
    </citation>
    <scope>NUCLEOTIDE SEQUENCE [LARGE SCALE GENOMIC DNA]</scope>
    <source>
        <strain evidence="8">JCM 21531</strain>
    </source>
</reference>
<dbReference type="STRING" id="1294263.JCM21531_97"/>
<keyword evidence="2 8" id="KW-0489">Methyltransferase</keyword>
<dbReference type="EMBL" id="BAVR01000001">
    <property type="protein sequence ID" value="GAE86773.1"/>
    <property type="molecule type" value="Genomic_DNA"/>
</dbReference>
<gene>
    <name evidence="8" type="ORF">JCM21531_97</name>
</gene>
<dbReference type="AlphaFoldDB" id="W4V1T7"/>